<gene>
    <name evidence="4" type="ORF">DVS28_b0026</name>
</gene>
<keyword evidence="1" id="KW-1133">Transmembrane helix</keyword>
<dbReference type="PROSITE" id="PS50883">
    <property type="entry name" value="EAL"/>
    <property type="match status" value="1"/>
</dbReference>
<dbReference type="InterPro" id="IPR043128">
    <property type="entry name" value="Rev_trsase/Diguanyl_cyclase"/>
</dbReference>
<dbReference type="Gene3D" id="3.20.20.450">
    <property type="entry name" value="EAL domain"/>
    <property type="match status" value="1"/>
</dbReference>
<dbReference type="Proteomes" id="UP000264006">
    <property type="component" value="Plasmid pEDY32-46I"/>
</dbReference>
<organism evidence="4 5">
    <name type="scientific">Euzebya pacifica</name>
    <dbReference type="NCBI Taxonomy" id="1608957"/>
    <lineage>
        <taxon>Bacteria</taxon>
        <taxon>Bacillati</taxon>
        <taxon>Actinomycetota</taxon>
        <taxon>Nitriliruptoria</taxon>
        <taxon>Euzebyales</taxon>
    </lineage>
</organism>
<dbReference type="InterPro" id="IPR000160">
    <property type="entry name" value="GGDEF_dom"/>
</dbReference>
<feature type="transmembrane region" description="Helical" evidence="1">
    <location>
        <begin position="152"/>
        <end position="176"/>
    </location>
</feature>
<dbReference type="PANTHER" id="PTHR33121:SF70">
    <property type="entry name" value="SIGNALING PROTEIN YKOW"/>
    <property type="match status" value="1"/>
</dbReference>
<dbReference type="OrthoDB" id="23692at2"/>
<reference evidence="4 5" key="1">
    <citation type="submission" date="2018-09" db="EMBL/GenBank/DDBJ databases">
        <title>Complete genome sequence of Euzebya sp. DY32-46 isolated from seawater of Pacific Ocean.</title>
        <authorList>
            <person name="Xu L."/>
            <person name="Wu Y.-H."/>
            <person name="Xu X.-W."/>
        </authorList>
    </citation>
    <scope>NUCLEOTIDE SEQUENCE [LARGE SCALE GENOMIC DNA]</scope>
    <source>
        <strain evidence="4 5">DY32-46</strain>
        <plasmid evidence="5">pedy32-46i</plasmid>
    </source>
</reference>
<dbReference type="KEGG" id="euz:DVS28_b0026"/>
<dbReference type="InterPro" id="IPR035919">
    <property type="entry name" value="EAL_sf"/>
</dbReference>
<dbReference type="InterPro" id="IPR001633">
    <property type="entry name" value="EAL_dom"/>
</dbReference>
<dbReference type="NCBIfam" id="TIGR00254">
    <property type="entry name" value="GGDEF"/>
    <property type="match status" value="1"/>
</dbReference>
<dbReference type="InterPro" id="IPR050706">
    <property type="entry name" value="Cyclic-di-GMP_PDE-like"/>
</dbReference>
<evidence type="ECO:0000259" key="2">
    <source>
        <dbReference type="PROSITE" id="PS50883"/>
    </source>
</evidence>
<feature type="transmembrane region" description="Helical" evidence="1">
    <location>
        <begin position="114"/>
        <end position="132"/>
    </location>
</feature>
<dbReference type="GO" id="GO:0071111">
    <property type="term" value="F:cyclic-guanylate-specific phosphodiesterase activity"/>
    <property type="evidence" value="ECO:0007669"/>
    <property type="project" value="InterPro"/>
</dbReference>
<dbReference type="Pfam" id="PF00990">
    <property type="entry name" value="GGDEF"/>
    <property type="match status" value="1"/>
</dbReference>
<dbReference type="SUPFAM" id="SSF141868">
    <property type="entry name" value="EAL domain-like"/>
    <property type="match status" value="1"/>
</dbReference>
<feature type="transmembrane region" description="Helical" evidence="1">
    <location>
        <begin position="43"/>
        <end position="65"/>
    </location>
</feature>
<protein>
    <submittedName>
        <fullName evidence="4">Diguanylate cyclase/phosphodiesterase (GGDEF &amp; EAL domains) with PAS/PAC sensor(S)</fullName>
    </submittedName>
</protein>
<keyword evidence="1" id="KW-0812">Transmembrane</keyword>
<accession>A0A346Y5P9</accession>
<geneLocation type="plasmid" evidence="5">
    <name>pedy32-46i</name>
</geneLocation>
<dbReference type="Pfam" id="PF00563">
    <property type="entry name" value="EAL"/>
    <property type="match status" value="1"/>
</dbReference>
<dbReference type="RefSeq" id="WP_114594418.1">
    <property type="nucleotide sequence ID" value="NZ_CP031166.1"/>
</dbReference>
<evidence type="ECO:0000313" key="5">
    <source>
        <dbReference type="Proteomes" id="UP000264006"/>
    </source>
</evidence>
<feature type="transmembrane region" description="Helical" evidence="1">
    <location>
        <begin position="15"/>
        <end position="36"/>
    </location>
</feature>
<dbReference type="PANTHER" id="PTHR33121">
    <property type="entry name" value="CYCLIC DI-GMP PHOSPHODIESTERASE PDEF"/>
    <property type="match status" value="1"/>
</dbReference>
<dbReference type="Gene3D" id="3.30.70.270">
    <property type="match status" value="1"/>
</dbReference>
<name>A0A346Y5P9_9ACTN</name>
<sequence length="675" mass="71119">MTAGNSPAYSVGLRAYLAAVILLGVAATGIGGAELLNGTLSPNWIAVGTFAGALLVAEIQPVRWIRGREASFVTVSLAYAFALTMSLSGLAAVPIVAAASIIGDLSRRIDRHKVAFNAATAALSTAAAAAALRTFDAQHAVASLDVSAEQVLGIVLAGLSMYAVAAIPLNIAIGLATGDGAVTTMRRDFLLAFGTDGLLLVQAPVLVGAAAVSPLLLPFAMVLTGTVIRSGRHLAAAEDRAHHDPLTGLANRDRFTADAEQVLARGIRHGLRPTVVVLDLDGFKPINDTLGHATGDIVLQRVAEQLQARAPHGATVARLGGDEFAVLLPDTTTDARPQVQHFADAFPVQLIVNDVTVEVEASMGYAQVTTEDEGVGALLRAADAAMYASKRTGHRIEEAELGADTRRLRDLADAIANDNLALHFQPILDVRTQAVLAVEALLRWDHPDDGPIAPNVLIPLVEASALLTPLTRWVLRNACKATRQMHDRGHRVGVHVNISIRNLADPTFADDVLAALHDHQLPSKWLTLEITDSSGFQPDDARRTVARLTEAGVGVALDGFGNDSVMVRIRTMQLTALKVDQSLLTDATHSNYGRAVLRTLGAFGRELGLPLIVEGVETAEHLHAAAGAGIERAQGFGLAKPLSFPETLAWLDGRLSLDQPLTPPATAAVKEIHVP</sequence>
<dbReference type="SMART" id="SM00267">
    <property type="entry name" value="GGDEF"/>
    <property type="match status" value="1"/>
</dbReference>
<feature type="transmembrane region" description="Helical" evidence="1">
    <location>
        <begin position="197"/>
        <end position="223"/>
    </location>
</feature>
<evidence type="ECO:0000259" key="3">
    <source>
        <dbReference type="PROSITE" id="PS50887"/>
    </source>
</evidence>
<keyword evidence="5" id="KW-1185">Reference proteome</keyword>
<evidence type="ECO:0000313" key="4">
    <source>
        <dbReference type="EMBL" id="AXV09796.1"/>
    </source>
</evidence>
<dbReference type="AlphaFoldDB" id="A0A346Y5P9"/>
<dbReference type="SMART" id="SM00052">
    <property type="entry name" value="EAL"/>
    <property type="match status" value="1"/>
</dbReference>
<dbReference type="EMBL" id="CP031166">
    <property type="protein sequence ID" value="AXV09796.1"/>
    <property type="molecule type" value="Genomic_DNA"/>
</dbReference>
<proteinExistence type="predicted"/>
<dbReference type="PROSITE" id="PS50887">
    <property type="entry name" value="GGDEF"/>
    <property type="match status" value="1"/>
</dbReference>
<evidence type="ECO:0000256" key="1">
    <source>
        <dbReference type="SAM" id="Phobius"/>
    </source>
</evidence>
<feature type="domain" description="GGDEF" evidence="3">
    <location>
        <begin position="271"/>
        <end position="401"/>
    </location>
</feature>
<dbReference type="CDD" id="cd01949">
    <property type="entry name" value="GGDEF"/>
    <property type="match status" value="1"/>
</dbReference>
<keyword evidence="4" id="KW-0614">Plasmid</keyword>
<dbReference type="SUPFAM" id="SSF55073">
    <property type="entry name" value="Nucleotide cyclase"/>
    <property type="match status" value="1"/>
</dbReference>
<feature type="transmembrane region" description="Helical" evidence="1">
    <location>
        <begin position="77"/>
        <end position="102"/>
    </location>
</feature>
<dbReference type="CDD" id="cd01948">
    <property type="entry name" value="EAL"/>
    <property type="match status" value="1"/>
</dbReference>
<keyword evidence="1" id="KW-0472">Membrane</keyword>
<feature type="domain" description="EAL" evidence="2">
    <location>
        <begin position="404"/>
        <end position="655"/>
    </location>
</feature>
<dbReference type="InterPro" id="IPR029787">
    <property type="entry name" value="Nucleotide_cyclase"/>
</dbReference>